<gene>
    <name evidence="2" type="ORF">OVA965_LOCUS45040</name>
    <name evidence="3" type="ORF">TMI583_LOCUS48190</name>
</gene>
<protein>
    <submittedName>
        <fullName evidence="3">Uncharacterized protein</fullName>
    </submittedName>
</protein>
<dbReference type="Proteomes" id="UP000677228">
    <property type="component" value="Unassembled WGS sequence"/>
</dbReference>
<dbReference type="EMBL" id="CAJNOK010067774">
    <property type="protein sequence ID" value="CAF1655377.1"/>
    <property type="molecule type" value="Genomic_DNA"/>
</dbReference>
<dbReference type="EMBL" id="CAJOBA010097009">
    <property type="protein sequence ID" value="CAF4506805.1"/>
    <property type="molecule type" value="Genomic_DNA"/>
</dbReference>
<feature type="non-terminal residue" evidence="3">
    <location>
        <position position="75"/>
    </location>
</feature>
<dbReference type="Proteomes" id="UP000682733">
    <property type="component" value="Unassembled WGS sequence"/>
</dbReference>
<evidence type="ECO:0000256" key="1">
    <source>
        <dbReference type="SAM" id="MobiDB-lite"/>
    </source>
</evidence>
<comment type="caution">
    <text evidence="3">The sequence shown here is derived from an EMBL/GenBank/DDBJ whole genome shotgun (WGS) entry which is preliminary data.</text>
</comment>
<sequence>MYIVREDEENTHAERWQGANDLDHGRPGHHGDATMEKQAEARDASGYCGRRHWEMRDKVDSGFSRRKAAYLEQDT</sequence>
<organism evidence="3 4">
    <name type="scientific">Didymodactylos carnosus</name>
    <dbReference type="NCBI Taxonomy" id="1234261"/>
    <lineage>
        <taxon>Eukaryota</taxon>
        <taxon>Metazoa</taxon>
        <taxon>Spiralia</taxon>
        <taxon>Gnathifera</taxon>
        <taxon>Rotifera</taxon>
        <taxon>Eurotatoria</taxon>
        <taxon>Bdelloidea</taxon>
        <taxon>Philodinida</taxon>
        <taxon>Philodinidae</taxon>
        <taxon>Didymodactylos</taxon>
    </lineage>
</organism>
<proteinExistence type="predicted"/>
<feature type="compositionally biased region" description="Basic and acidic residues" evidence="1">
    <location>
        <begin position="10"/>
        <end position="36"/>
    </location>
</feature>
<name>A0A8S2XQY5_9BILA</name>
<accession>A0A8S2XQY5</accession>
<reference evidence="3" key="1">
    <citation type="submission" date="2021-02" db="EMBL/GenBank/DDBJ databases">
        <authorList>
            <person name="Nowell W R."/>
        </authorList>
    </citation>
    <scope>NUCLEOTIDE SEQUENCE</scope>
</reference>
<feature type="region of interest" description="Disordered" evidence="1">
    <location>
        <begin position="1"/>
        <end position="36"/>
    </location>
</feature>
<dbReference type="AlphaFoldDB" id="A0A8S2XQY5"/>
<evidence type="ECO:0000313" key="3">
    <source>
        <dbReference type="EMBL" id="CAF4506805.1"/>
    </source>
</evidence>
<evidence type="ECO:0000313" key="2">
    <source>
        <dbReference type="EMBL" id="CAF1655377.1"/>
    </source>
</evidence>
<evidence type="ECO:0000313" key="4">
    <source>
        <dbReference type="Proteomes" id="UP000682733"/>
    </source>
</evidence>